<evidence type="ECO:0000256" key="3">
    <source>
        <dbReference type="ARBA" id="ARBA00023315"/>
    </source>
</evidence>
<keyword evidence="1 4" id="KW-0963">Cytoplasm</keyword>
<comment type="function">
    <text evidence="4">Functions in the N-end rule pathway of protein degradation where it conjugates Leu, Phe and, less efficiently, Met from aminoacyl-tRNAs to the N-termini of proteins containing an N-terminal arginine or lysine.</text>
</comment>
<dbReference type="HAMAP" id="MF_00688">
    <property type="entry name" value="Leu_Phe_trans"/>
    <property type="match status" value="1"/>
</dbReference>
<dbReference type="Pfam" id="PF03588">
    <property type="entry name" value="Leu_Phe_trans"/>
    <property type="match status" value="1"/>
</dbReference>
<comment type="catalytic activity">
    <reaction evidence="4">
        <text>N-terminal L-arginyl-[protein] + L-leucyl-tRNA(Leu) = N-terminal L-leucyl-L-arginyl-[protein] + tRNA(Leu) + H(+)</text>
        <dbReference type="Rhea" id="RHEA:50416"/>
        <dbReference type="Rhea" id="RHEA-COMP:9613"/>
        <dbReference type="Rhea" id="RHEA-COMP:9622"/>
        <dbReference type="Rhea" id="RHEA-COMP:12672"/>
        <dbReference type="Rhea" id="RHEA-COMP:12673"/>
        <dbReference type="ChEBI" id="CHEBI:15378"/>
        <dbReference type="ChEBI" id="CHEBI:64719"/>
        <dbReference type="ChEBI" id="CHEBI:78442"/>
        <dbReference type="ChEBI" id="CHEBI:78494"/>
        <dbReference type="ChEBI" id="CHEBI:133044"/>
        <dbReference type="EC" id="2.3.2.6"/>
    </reaction>
</comment>
<dbReference type="InterPro" id="IPR042203">
    <property type="entry name" value="Leu/Phe-tRNA_Trfase_C"/>
</dbReference>
<evidence type="ECO:0000256" key="2">
    <source>
        <dbReference type="ARBA" id="ARBA00022679"/>
    </source>
</evidence>
<keyword evidence="6" id="KW-1185">Reference proteome</keyword>
<dbReference type="Proteomes" id="UP000635316">
    <property type="component" value="Unassembled WGS sequence"/>
</dbReference>
<dbReference type="Gene3D" id="3.30.70.3550">
    <property type="entry name" value="Leucyl/phenylalanyl-tRNA-protein transferase, N-terminal domain"/>
    <property type="match status" value="1"/>
</dbReference>
<comment type="caution">
    <text evidence="5">The sequence shown here is derived from an EMBL/GenBank/DDBJ whole genome shotgun (WGS) entry which is preliminary data.</text>
</comment>
<dbReference type="InterPro" id="IPR004616">
    <property type="entry name" value="Leu/Phe-tRNA_Trfase"/>
</dbReference>
<reference evidence="5 6" key="1">
    <citation type="submission" date="2020-12" db="EMBL/GenBank/DDBJ databases">
        <authorList>
            <person name="Lu T."/>
            <person name="Wang Q."/>
            <person name="Han X."/>
        </authorList>
    </citation>
    <scope>NUCLEOTIDE SEQUENCE [LARGE SCALE GENOMIC DNA]</scope>
    <source>
        <strain evidence="5 6">WQ 585</strain>
    </source>
</reference>
<evidence type="ECO:0000256" key="4">
    <source>
        <dbReference type="HAMAP-Rule" id="MF_00688"/>
    </source>
</evidence>
<dbReference type="PANTHER" id="PTHR30098">
    <property type="entry name" value="LEUCYL/PHENYLALANYL-TRNA--PROTEIN TRANSFERASE"/>
    <property type="match status" value="1"/>
</dbReference>
<dbReference type="SUPFAM" id="SSF55729">
    <property type="entry name" value="Acyl-CoA N-acyltransferases (Nat)"/>
    <property type="match status" value="1"/>
</dbReference>
<keyword evidence="3 4" id="KW-0012">Acyltransferase</keyword>
<comment type="similarity">
    <text evidence="4">Belongs to the L/F-transferase family.</text>
</comment>
<protein>
    <recommendedName>
        <fullName evidence="4">Leucyl/phenylalanyl-tRNA--protein transferase</fullName>
        <ecNumber evidence="4">2.3.2.6</ecNumber>
    </recommendedName>
    <alternativeName>
        <fullName evidence="4">L/F-transferase</fullName>
    </alternativeName>
    <alternativeName>
        <fullName evidence="4">Leucyltransferase</fullName>
    </alternativeName>
    <alternativeName>
        <fullName evidence="4">Phenyalanyltransferase</fullName>
    </alternativeName>
</protein>
<evidence type="ECO:0000256" key="1">
    <source>
        <dbReference type="ARBA" id="ARBA00022490"/>
    </source>
</evidence>
<accession>A0ABS1EDL3</accession>
<dbReference type="GO" id="GO:0008914">
    <property type="term" value="F:leucyl-tRNA--protein transferase activity"/>
    <property type="evidence" value="ECO:0007669"/>
    <property type="project" value="UniProtKB-EC"/>
</dbReference>
<dbReference type="PANTHER" id="PTHR30098:SF2">
    <property type="entry name" value="LEUCYL_PHENYLALANYL-TRNA--PROTEIN TRANSFERASE"/>
    <property type="match status" value="1"/>
</dbReference>
<sequence>MTLPWLDLQTPFPPPEYALDEPDGLLAYGGDLSICRMISAYRQGIFPWYSEPQPILWWAPSQRMVLKCKDFVISHSLKKKLRQIAKQETLPNPAIQVKVDTAFVQVMQACSAPRKNQGGTWISQAIINAYANLHALGLAHSIETWIDGKLAGGFYGVSIGKMFYGESMFSNVSDSSKIALAYAVRFLALHGIEWIDCQQETRHLGSLGAAPVSRQAFMEHLKKTISQTSPPWQAGILCSNGHIY</sequence>
<keyword evidence="2 4" id="KW-0808">Transferase</keyword>
<dbReference type="InterPro" id="IPR042221">
    <property type="entry name" value="Leu/Phe-tRNA_Trfase_N"/>
</dbReference>
<dbReference type="EMBL" id="JAENGP010000014">
    <property type="protein sequence ID" value="MBK1782044.1"/>
    <property type="molecule type" value="Genomic_DNA"/>
</dbReference>
<organism evidence="5 6">
    <name type="scientific">Advenella mandrilli</name>
    <dbReference type="NCBI Taxonomy" id="2800330"/>
    <lineage>
        <taxon>Bacteria</taxon>
        <taxon>Pseudomonadati</taxon>
        <taxon>Pseudomonadota</taxon>
        <taxon>Betaproteobacteria</taxon>
        <taxon>Burkholderiales</taxon>
        <taxon>Alcaligenaceae</taxon>
    </lineage>
</organism>
<dbReference type="InterPro" id="IPR016181">
    <property type="entry name" value="Acyl_CoA_acyltransferase"/>
</dbReference>
<proteinExistence type="inferred from homology"/>
<comment type="subcellular location">
    <subcellularLocation>
        <location evidence="4">Cytoplasm</location>
    </subcellularLocation>
</comment>
<dbReference type="NCBIfam" id="TIGR00667">
    <property type="entry name" value="aat"/>
    <property type="match status" value="1"/>
</dbReference>
<comment type="catalytic activity">
    <reaction evidence="4">
        <text>L-phenylalanyl-tRNA(Phe) + an N-terminal L-alpha-aminoacyl-[protein] = an N-terminal L-phenylalanyl-L-alpha-aminoacyl-[protein] + tRNA(Phe)</text>
        <dbReference type="Rhea" id="RHEA:43632"/>
        <dbReference type="Rhea" id="RHEA-COMP:9668"/>
        <dbReference type="Rhea" id="RHEA-COMP:9699"/>
        <dbReference type="Rhea" id="RHEA-COMP:10636"/>
        <dbReference type="Rhea" id="RHEA-COMP:10637"/>
        <dbReference type="ChEBI" id="CHEBI:78442"/>
        <dbReference type="ChEBI" id="CHEBI:78531"/>
        <dbReference type="ChEBI" id="CHEBI:78597"/>
        <dbReference type="ChEBI" id="CHEBI:83561"/>
        <dbReference type="EC" id="2.3.2.6"/>
    </reaction>
</comment>
<gene>
    <name evidence="4" type="primary">aat</name>
    <name evidence="5" type="ORF">JHL22_12540</name>
</gene>
<name>A0ABS1EDL3_9BURK</name>
<dbReference type="RefSeq" id="WP_200238054.1">
    <property type="nucleotide sequence ID" value="NZ_JAENGP010000014.1"/>
</dbReference>
<evidence type="ECO:0000313" key="6">
    <source>
        <dbReference type="Proteomes" id="UP000635316"/>
    </source>
</evidence>
<evidence type="ECO:0000313" key="5">
    <source>
        <dbReference type="EMBL" id="MBK1782044.1"/>
    </source>
</evidence>
<dbReference type="Gene3D" id="3.40.630.70">
    <property type="entry name" value="Leucyl/phenylalanyl-tRNA-protein transferase, C-terminal domain"/>
    <property type="match status" value="1"/>
</dbReference>
<dbReference type="EC" id="2.3.2.6" evidence="4"/>
<comment type="catalytic activity">
    <reaction evidence="4">
        <text>N-terminal L-lysyl-[protein] + L-leucyl-tRNA(Leu) = N-terminal L-leucyl-L-lysyl-[protein] + tRNA(Leu) + H(+)</text>
        <dbReference type="Rhea" id="RHEA:12340"/>
        <dbReference type="Rhea" id="RHEA-COMP:9613"/>
        <dbReference type="Rhea" id="RHEA-COMP:9622"/>
        <dbReference type="Rhea" id="RHEA-COMP:12670"/>
        <dbReference type="Rhea" id="RHEA-COMP:12671"/>
        <dbReference type="ChEBI" id="CHEBI:15378"/>
        <dbReference type="ChEBI" id="CHEBI:65249"/>
        <dbReference type="ChEBI" id="CHEBI:78442"/>
        <dbReference type="ChEBI" id="CHEBI:78494"/>
        <dbReference type="ChEBI" id="CHEBI:133043"/>
        <dbReference type="EC" id="2.3.2.6"/>
    </reaction>
</comment>